<dbReference type="EMBL" id="JAKUCV010000320">
    <property type="protein sequence ID" value="KAJ4850451.1"/>
    <property type="molecule type" value="Genomic_DNA"/>
</dbReference>
<dbReference type="SUPFAM" id="SSF56371">
    <property type="entry name" value="Ribosome inactivating proteins (RIP)"/>
    <property type="match status" value="1"/>
</dbReference>
<dbReference type="GO" id="GO:0017148">
    <property type="term" value="P:negative regulation of translation"/>
    <property type="evidence" value="ECO:0007669"/>
    <property type="project" value="UniProtKB-KW"/>
</dbReference>
<keyword evidence="1" id="KW-0611">Plant defense</keyword>
<keyword evidence="4" id="KW-1185">Reference proteome</keyword>
<evidence type="ECO:0000256" key="2">
    <source>
        <dbReference type="SAM" id="SignalP"/>
    </source>
</evidence>
<keyword evidence="1" id="KW-0800">Toxin</keyword>
<dbReference type="Pfam" id="PF00161">
    <property type="entry name" value="RIP"/>
    <property type="match status" value="1"/>
</dbReference>
<reference evidence="3" key="1">
    <citation type="submission" date="2022-02" db="EMBL/GenBank/DDBJ databases">
        <authorList>
            <person name="Henning P.M."/>
            <person name="McCubbin A.G."/>
            <person name="Shore J.S."/>
        </authorList>
    </citation>
    <scope>NUCLEOTIDE SEQUENCE</scope>
    <source>
        <strain evidence="3">F60SS</strain>
        <tissue evidence="3">Leaves</tissue>
    </source>
</reference>
<evidence type="ECO:0000256" key="1">
    <source>
        <dbReference type="RuleBase" id="RU004915"/>
    </source>
</evidence>
<comment type="similarity">
    <text evidence="1">Belongs to the ribosome-inactivating protein family.</text>
</comment>
<dbReference type="GO" id="GO:0090729">
    <property type="term" value="F:toxin activity"/>
    <property type="evidence" value="ECO:0007669"/>
    <property type="project" value="UniProtKB-KW"/>
</dbReference>
<feature type="chain" id="PRO_5040114754" description="rRNA N-glycosylase" evidence="2">
    <location>
        <begin position="26"/>
        <end position="297"/>
    </location>
</feature>
<dbReference type="InterPro" id="IPR016138">
    <property type="entry name" value="Ribosome_inactivat_prot_sub1"/>
</dbReference>
<evidence type="ECO:0000313" key="4">
    <source>
        <dbReference type="Proteomes" id="UP001141552"/>
    </source>
</evidence>
<comment type="caution">
    <text evidence="3">The sequence shown here is derived from an EMBL/GenBank/DDBJ whole genome shotgun (WGS) entry which is preliminary data.</text>
</comment>
<feature type="signal peptide" evidence="2">
    <location>
        <begin position="1"/>
        <end position="25"/>
    </location>
</feature>
<dbReference type="Gene3D" id="3.40.420.10">
    <property type="entry name" value="Ricin (A subunit), domain 1"/>
    <property type="match status" value="1"/>
</dbReference>
<dbReference type="PANTHER" id="PTHR33453">
    <property type="match status" value="1"/>
</dbReference>
<protein>
    <recommendedName>
        <fullName evidence="1">rRNA N-glycosylase</fullName>
        <ecNumber evidence="1">3.2.2.22</ecNumber>
    </recommendedName>
</protein>
<dbReference type="PANTHER" id="PTHR33453:SF34">
    <property type="entry name" value="RIBOSOME-INACTIVATING PROTEIN"/>
    <property type="match status" value="1"/>
</dbReference>
<dbReference type="InterPro" id="IPR036041">
    <property type="entry name" value="Ribosome-inact_prot_sf"/>
</dbReference>
<evidence type="ECO:0000313" key="3">
    <source>
        <dbReference type="EMBL" id="KAJ4850451.1"/>
    </source>
</evidence>
<dbReference type="InterPro" id="IPR017989">
    <property type="entry name" value="Ribosome_inactivat_1/2"/>
</dbReference>
<accession>A0A9Q0GIL2</accession>
<dbReference type="AlphaFoldDB" id="A0A9Q0GIL2"/>
<name>A0A9Q0GIL2_9ROSI</name>
<keyword evidence="1" id="KW-0378">Hydrolase</keyword>
<dbReference type="GO" id="GO:0030598">
    <property type="term" value="F:rRNA N-glycosylase activity"/>
    <property type="evidence" value="ECO:0007669"/>
    <property type="project" value="UniProtKB-EC"/>
</dbReference>
<proteinExistence type="inferred from homology"/>
<organism evidence="3 4">
    <name type="scientific">Turnera subulata</name>
    <dbReference type="NCBI Taxonomy" id="218843"/>
    <lineage>
        <taxon>Eukaryota</taxon>
        <taxon>Viridiplantae</taxon>
        <taxon>Streptophyta</taxon>
        <taxon>Embryophyta</taxon>
        <taxon>Tracheophyta</taxon>
        <taxon>Spermatophyta</taxon>
        <taxon>Magnoliopsida</taxon>
        <taxon>eudicotyledons</taxon>
        <taxon>Gunneridae</taxon>
        <taxon>Pentapetalae</taxon>
        <taxon>rosids</taxon>
        <taxon>fabids</taxon>
        <taxon>Malpighiales</taxon>
        <taxon>Passifloraceae</taxon>
        <taxon>Turnera</taxon>
    </lineage>
</organism>
<dbReference type="PRINTS" id="PR00396">
    <property type="entry name" value="SHIGARICIN"/>
</dbReference>
<dbReference type="GO" id="GO:0006952">
    <property type="term" value="P:defense response"/>
    <property type="evidence" value="ECO:0007669"/>
    <property type="project" value="UniProtKB-KW"/>
</dbReference>
<sequence>MKLRSINAVVVGAWVCLILVVGSGAVRVGPSRVEEEGDHEYPYPAEKISSTFKTVEFSLSETTTAKDYKAKLINVMRNQLRSSIYFFGIPSLPMKKVSGLDRFGLVTLKYGSQVSVSLVIDVNNIYVAGFYSNNPKATPQKAYYYFTGDTAYQTVASQLFDRDTSVLSLKYGGDYGSLGDRSKVPLGRSPLIAAVQALYNRKDPYALKSSLSVVVQMVSEFVRSDLVMNRHKFDESKAADRDMEFVENNWASNSKAVRSVTSSSKHFATPIILPLSKPEEAIKNVDDAIKVGLVSLL</sequence>
<dbReference type="Proteomes" id="UP001141552">
    <property type="component" value="Unassembled WGS sequence"/>
</dbReference>
<dbReference type="OrthoDB" id="1704365at2759"/>
<dbReference type="EC" id="3.2.2.22" evidence="1"/>
<reference evidence="3" key="2">
    <citation type="journal article" date="2023" name="Plants (Basel)">
        <title>Annotation of the Turnera subulata (Passifloraceae) Draft Genome Reveals the S-Locus Evolved after the Divergence of Turneroideae from Passifloroideae in a Stepwise Manner.</title>
        <authorList>
            <person name="Henning P.M."/>
            <person name="Roalson E.H."/>
            <person name="Mir W."/>
            <person name="McCubbin A.G."/>
            <person name="Shore J.S."/>
        </authorList>
    </citation>
    <scope>NUCLEOTIDE SEQUENCE</scope>
    <source>
        <strain evidence="3">F60SS</strain>
    </source>
</reference>
<keyword evidence="2" id="KW-0732">Signal</keyword>
<keyword evidence="1" id="KW-0652">Protein synthesis inhibitor</keyword>
<comment type="catalytic activity">
    <reaction evidence="1">
        <text>Endohydrolysis of the N-glycosidic bond at one specific adenosine on the 28S rRNA.</text>
        <dbReference type="EC" id="3.2.2.22"/>
    </reaction>
</comment>
<dbReference type="InterPro" id="IPR001574">
    <property type="entry name" value="Ribosome_inactivat_prot"/>
</dbReference>
<gene>
    <name evidence="3" type="ORF">Tsubulata_030392</name>
</gene>